<protein>
    <recommendedName>
        <fullName evidence="3">N-acetylmuramoyl-L-alanine amidase</fullName>
    </recommendedName>
</protein>
<sequence length="247" mass="27417">MNLSISQEIISSLGVQQLVDWRRELPVNPNYTWAQLAGIRDVNALTTIAVHHDGIKKASVADKTDKQLATIIANNHIRQTNNESKGDAGFPYHVWIRNGTAYYCNNAEDRTYGVGGNNGYTVHVCVHGEYAGTDALTDQDRNALYAIILTLKSSLPKYQAIKGHNEIGKTDCPGFSMQKVREDVAIIETRSAQQQTWAAKLNKVGDLANQYQYMFDLIKAGEGDGNAQWAVNQLLAVRDVLVERKLL</sequence>
<evidence type="ECO:0008006" key="3">
    <source>
        <dbReference type="Google" id="ProtNLM"/>
    </source>
</evidence>
<dbReference type="Proteomes" id="UP001469365">
    <property type="component" value="Unassembled WGS sequence"/>
</dbReference>
<name>A0ABU9DHK9_9BACL</name>
<dbReference type="EMBL" id="JBBPCC010000005">
    <property type="protein sequence ID" value="MEK8128344.1"/>
    <property type="molecule type" value="Genomic_DNA"/>
</dbReference>
<keyword evidence="2" id="KW-1185">Reference proteome</keyword>
<dbReference type="Gene3D" id="3.40.80.10">
    <property type="entry name" value="Peptidoglycan recognition protein-like"/>
    <property type="match status" value="1"/>
</dbReference>
<accession>A0ABU9DHK9</accession>
<organism evidence="1 2">
    <name type="scientific">Paenibacillus filicis</name>
    <dbReference type="NCBI Taxonomy" id="669464"/>
    <lineage>
        <taxon>Bacteria</taxon>
        <taxon>Bacillati</taxon>
        <taxon>Bacillota</taxon>
        <taxon>Bacilli</taxon>
        <taxon>Bacillales</taxon>
        <taxon>Paenibacillaceae</taxon>
        <taxon>Paenibacillus</taxon>
    </lineage>
</organism>
<dbReference type="InterPro" id="IPR036505">
    <property type="entry name" value="Amidase/PGRP_sf"/>
</dbReference>
<comment type="caution">
    <text evidence="1">The sequence shown here is derived from an EMBL/GenBank/DDBJ whole genome shotgun (WGS) entry which is preliminary data.</text>
</comment>
<reference evidence="1 2" key="1">
    <citation type="submission" date="2024-04" db="EMBL/GenBank/DDBJ databases">
        <title>draft genome sequnece of Paenibacillus filicis.</title>
        <authorList>
            <person name="Kim D.-U."/>
        </authorList>
    </citation>
    <scope>NUCLEOTIDE SEQUENCE [LARGE SCALE GENOMIC DNA]</scope>
    <source>
        <strain evidence="1 2">KACC14197</strain>
    </source>
</reference>
<evidence type="ECO:0000313" key="1">
    <source>
        <dbReference type="EMBL" id="MEK8128344.1"/>
    </source>
</evidence>
<dbReference type="RefSeq" id="WP_341415410.1">
    <property type="nucleotide sequence ID" value="NZ_JBBPCC010000005.1"/>
</dbReference>
<evidence type="ECO:0000313" key="2">
    <source>
        <dbReference type="Proteomes" id="UP001469365"/>
    </source>
</evidence>
<gene>
    <name evidence="1" type="ORF">WMW72_10560</name>
</gene>
<dbReference type="SUPFAM" id="SSF55846">
    <property type="entry name" value="N-acetylmuramoyl-L-alanine amidase-like"/>
    <property type="match status" value="1"/>
</dbReference>
<proteinExistence type="predicted"/>